<evidence type="ECO:0000313" key="3">
    <source>
        <dbReference type="Proteomes" id="UP001597368"/>
    </source>
</evidence>
<sequence>MVGRSRCRDARNGQLGDGSLTLRPAPVSVSGLSNVRAIAAGTQHSLALMADGAVRAWGYNGYGHLGDGTFTDRPAPVTVTGLSHVTAIAPGAYHNLVIQKSARCFAVRIFGFRIYICTG</sequence>
<dbReference type="PROSITE" id="PS50012">
    <property type="entry name" value="RCC1_3"/>
    <property type="match status" value="2"/>
</dbReference>
<keyword evidence="1" id="KW-0677">Repeat</keyword>
<dbReference type="PANTHER" id="PTHR22870:SF408">
    <property type="entry name" value="OS09G0560450 PROTEIN"/>
    <property type="match status" value="1"/>
</dbReference>
<evidence type="ECO:0000313" key="2">
    <source>
        <dbReference type="EMBL" id="MFD1939839.1"/>
    </source>
</evidence>
<dbReference type="PANTHER" id="PTHR22870">
    <property type="entry name" value="REGULATOR OF CHROMOSOME CONDENSATION"/>
    <property type="match status" value="1"/>
</dbReference>
<dbReference type="InterPro" id="IPR000408">
    <property type="entry name" value="Reg_chr_condens"/>
</dbReference>
<keyword evidence="3" id="KW-1185">Reference proteome</keyword>
<dbReference type="EMBL" id="JBHUFV010000098">
    <property type="protein sequence ID" value="MFD1939839.1"/>
    <property type="molecule type" value="Genomic_DNA"/>
</dbReference>
<organism evidence="2 3">
    <name type="scientific">Nonomuraea mangrovi</name>
    <dbReference type="NCBI Taxonomy" id="2316207"/>
    <lineage>
        <taxon>Bacteria</taxon>
        <taxon>Bacillati</taxon>
        <taxon>Actinomycetota</taxon>
        <taxon>Actinomycetes</taxon>
        <taxon>Streptosporangiales</taxon>
        <taxon>Streptosporangiaceae</taxon>
        <taxon>Nonomuraea</taxon>
    </lineage>
</organism>
<dbReference type="Proteomes" id="UP001597368">
    <property type="component" value="Unassembled WGS sequence"/>
</dbReference>
<evidence type="ECO:0000256" key="1">
    <source>
        <dbReference type="ARBA" id="ARBA00022737"/>
    </source>
</evidence>
<dbReference type="InterPro" id="IPR051210">
    <property type="entry name" value="Ub_ligase/GEF_domain"/>
</dbReference>
<dbReference type="Gene3D" id="2.130.10.30">
    <property type="entry name" value="Regulator of chromosome condensation 1/beta-lactamase-inhibitor protein II"/>
    <property type="match status" value="1"/>
</dbReference>
<reference evidence="3" key="1">
    <citation type="journal article" date="2019" name="Int. J. Syst. Evol. Microbiol.">
        <title>The Global Catalogue of Microorganisms (GCM) 10K type strain sequencing project: providing services to taxonomists for standard genome sequencing and annotation.</title>
        <authorList>
            <consortium name="The Broad Institute Genomics Platform"/>
            <consortium name="The Broad Institute Genome Sequencing Center for Infectious Disease"/>
            <person name="Wu L."/>
            <person name="Ma J."/>
        </authorList>
    </citation>
    <scope>NUCLEOTIDE SEQUENCE [LARGE SCALE GENOMIC DNA]</scope>
    <source>
        <strain evidence="3">ICMP 6774ER</strain>
    </source>
</reference>
<comment type="caution">
    <text evidence="2">The sequence shown here is derived from an EMBL/GenBank/DDBJ whole genome shotgun (WGS) entry which is preliminary data.</text>
</comment>
<dbReference type="Pfam" id="PF13540">
    <property type="entry name" value="RCC1_2"/>
    <property type="match status" value="1"/>
</dbReference>
<gene>
    <name evidence="2" type="ORF">ACFSKW_51125</name>
</gene>
<protein>
    <submittedName>
        <fullName evidence="2">RCC1 domain-containing protein</fullName>
    </submittedName>
</protein>
<proteinExistence type="predicted"/>
<dbReference type="RefSeq" id="WP_379582813.1">
    <property type="nucleotide sequence ID" value="NZ_JBHUFV010000098.1"/>
</dbReference>
<dbReference type="SUPFAM" id="SSF50985">
    <property type="entry name" value="RCC1/BLIP-II"/>
    <property type="match status" value="1"/>
</dbReference>
<dbReference type="PROSITE" id="PS00626">
    <property type="entry name" value="RCC1_2"/>
    <property type="match status" value="1"/>
</dbReference>
<name>A0ABW4THF7_9ACTN</name>
<accession>A0ABW4THF7</accession>
<dbReference type="InterPro" id="IPR009091">
    <property type="entry name" value="RCC1/BLIP-II"/>
</dbReference>